<proteinExistence type="inferred from homology"/>
<evidence type="ECO:0000256" key="5">
    <source>
        <dbReference type="ARBA" id="ARBA00023239"/>
    </source>
</evidence>
<dbReference type="Gene3D" id="3.30.1490.480">
    <property type="entry name" value="Endolytic murein transglycosylase"/>
    <property type="match status" value="1"/>
</dbReference>
<comment type="subcellular location">
    <subcellularLocation>
        <location evidence="7">Cell membrane</location>
        <topology evidence="7">Single-pass membrane protein</topology>
    </subcellularLocation>
</comment>
<dbReference type="InterPro" id="IPR003770">
    <property type="entry name" value="MLTG-like"/>
</dbReference>
<dbReference type="EMBL" id="MFLL01000001">
    <property type="protein sequence ID" value="OGG70760.1"/>
    <property type="molecule type" value="Genomic_DNA"/>
</dbReference>
<dbReference type="Pfam" id="PF02618">
    <property type="entry name" value="YceG"/>
    <property type="match status" value="1"/>
</dbReference>
<comment type="caution">
    <text evidence="8">The sequence shown here is derived from an EMBL/GenBank/DDBJ whole genome shotgun (WGS) entry which is preliminary data.</text>
</comment>
<sequence>MDSLKAALEKFFSVLDGLQAQLSERWRLHANRRTIVILVILGALSTYSWLALIQAPDNFPVNELVSVPQGETLSQIAETLYDDGVIRSPFAFRVLMTLFGTTRTAQAGDYLFKEPRDLFTIARAMSVGAFGLEPARIRVPEGATVKEMAAIFSVHLERFNKENFLAQAQSQEGYLFPDTYFFLPNANEGTVIQTLRQNFDSKIETIMPQIASSTRSVSDIVVMASILEREAYNTADRKMISGVLWNRIKRGMPLQVDVTFAYTHGKGTFQITMKDLVTPSPYNTYINKGLPPTPIGNPSLDSLLAAAVPTKNDYLYFLADRRGVTHFCKTYSCQLANKARYF</sequence>
<evidence type="ECO:0000256" key="2">
    <source>
        <dbReference type="ARBA" id="ARBA00022692"/>
    </source>
</evidence>
<keyword evidence="4 7" id="KW-0472">Membrane</keyword>
<evidence type="ECO:0000256" key="4">
    <source>
        <dbReference type="ARBA" id="ARBA00023136"/>
    </source>
</evidence>
<dbReference type="NCBIfam" id="TIGR00247">
    <property type="entry name" value="endolytic transglycosylase MltG"/>
    <property type="match status" value="1"/>
</dbReference>
<protein>
    <recommendedName>
        <fullName evidence="7">Endolytic murein transglycosylase</fullName>
        <ecNumber evidence="7">4.2.2.29</ecNumber>
    </recommendedName>
    <alternativeName>
        <fullName evidence="7">Peptidoglycan lytic transglycosylase</fullName>
    </alternativeName>
    <alternativeName>
        <fullName evidence="7">Peptidoglycan polymerization terminase</fullName>
    </alternativeName>
</protein>
<dbReference type="GO" id="GO:0071555">
    <property type="term" value="P:cell wall organization"/>
    <property type="evidence" value="ECO:0007669"/>
    <property type="project" value="UniProtKB-KW"/>
</dbReference>
<accession>A0A1F6EB00</accession>
<dbReference type="AlphaFoldDB" id="A0A1F6EB00"/>
<organism evidence="8 9">
    <name type="scientific">Candidatus Kaiserbacteria bacterium RIFCSPHIGHO2_02_FULL_55_25</name>
    <dbReference type="NCBI Taxonomy" id="1798498"/>
    <lineage>
        <taxon>Bacteria</taxon>
        <taxon>Candidatus Kaiseribacteriota</taxon>
    </lineage>
</organism>
<keyword evidence="6 7" id="KW-0961">Cell wall biogenesis/degradation</keyword>
<evidence type="ECO:0000256" key="1">
    <source>
        <dbReference type="ARBA" id="ARBA00022475"/>
    </source>
</evidence>
<dbReference type="EC" id="4.2.2.29" evidence="7"/>
<evidence type="ECO:0000256" key="6">
    <source>
        <dbReference type="ARBA" id="ARBA00023316"/>
    </source>
</evidence>
<keyword evidence="5 7" id="KW-0456">Lyase</keyword>
<feature type="transmembrane region" description="Helical" evidence="7">
    <location>
        <begin position="35"/>
        <end position="53"/>
    </location>
</feature>
<keyword evidence="1 7" id="KW-1003">Cell membrane</keyword>
<comment type="catalytic activity">
    <reaction evidence="7">
        <text>a peptidoglycan chain = a peptidoglycan chain with N-acetyl-1,6-anhydromuramyl-[peptide] at the reducing end + a peptidoglycan chain with N-acetylglucosamine at the non-reducing end.</text>
        <dbReference type="EC" id="4.2.2.29"/>
    </reaction>
</comment>
<dbReference type="GO" id="GO:0005886">
    <property type="term" value="C:plasma membrane"/>
    <property type="evidence" value="ECO:0007669"/>
    <property type="project" value="UniProtKB-SubCell"/>
</dbReference>
<keyword evidence="3 7" id="KW-1133">Transmembrane helix</keyword>
<comment type="similarity">
    <text evidence="7">Belongs to the transglycosylase MltG family.</text>
</comment>
<feature type="site" description="Important for catalytic activity" evidence="7">
    <location>
        <position position="230"/>
    </location>
</feature>
<dbReference type="GO" id="GO:0008932">
    <property type="term" value="F:lytic endotransglycosylase activity"/>
    <property type="evidence" value="ECO:0007669"/>
    <property type="project" value="UniProtKB-UniRule"/>
</dbReference>
<evidence type="ECO:0000313" key="9">
    <source>
        <dbReference type="Proteomes" id="UP000176914"/>
    </source>
</evidence>
<dbReference type="Proteomes" id="UP000176914">
    <property type="component" value="Unassembled WGS sequence"/>
</dbReference>
<evidence type="ECO:0000313" key="8">
    <source>
        <dbReference type="EMBL" id="OGG70760.1"/>
    </source>
</evidence>
<dbReference type="HAMAP" id="MF_02065">
    <property type="entry name" value="MltG"/>
    <property type="match status" value="1"/>
</dbReference>
<dbReference type="PANTHER" id="PTHR30518:SF2">
    <property type="entry name" value="ENDOLYTIC MUREIN TRANSGLYCOSYLASE"/>
    <property type="match status" value="1"/>
</dbReference>
<gene>
    <name evidence="7" type="primary">mltG</name>
    <name evidence="8" type="ORF">A3C20_04535</name>
</gene>
<keyword evidence="2 7" id="KW-0812">Transmembrane</keyword>
<dbReference type="GO" id="GO:0009252">
    <property type="term" value="P:peptidoglycan biosynthetic process"/>
    <property type="evidence" value="ECO:0007669"/>
    <property type="project" value="UniProtKB-UniRule"/>
</dbReference>
<evidence type="ECO:0000256" key="7">
    <source>
        <dbReference type="HAMAP-Rule" id="MF_02065"/>
    </source>
</evidence>
<reference evidence="8 9" key="1">
    <citation type="journal article" date="2016" name="Nat. Commun.">
        <title>Thousands of microbial genomes shed light on interconnected biogeochemical processes in an aquifer system.</title>
        <authorList>
            <person name="Anantharaman K."/>
            <person name="Brown C.T."/>
            <person name="Hug L.A."/>
            <person name="Sharon I."/>
            <person name="Castelle C.J."/>
            <person name="Probst A.J."/>
            <person name="Thomas B.C."/>
            <person name="Singh A."/>
            <person name="Wilkins M.J."/>
            <person name="Karaoz U."/>
            <person name="Brodie E.L."/>
            <person name="Williams K.H."/>
            <person name="Hubbard S.S."/>
            <person name="Banfield J.F."/>
        </authorList>
    </citation>
    <scope>NUCLEOTIDE SEQUENCE [LARGE SCALE GENOMIC DNA]</scope>
</reference>
<name>A0A1F6EB00_9BACT</name>
<evidence type="ECO:0000256" key="3">
    <source>
        <dbReference type="ARBA" id="ARBA00022989"/>
    </source>
</evidence>
<comment type="function">
    <text evidence="7">Functions as a peptidoglycan terminase that cleaves nascent peptidoglycan strands endolytically to terminate their elongation.</text>
</comment>
<dbReference type="PANTHER" id="PTHR30518">
    <property type="entry name" value="ENDOLYTIC MUREIN TRANSGLYCOSYLASE"/>
    <property type="match status" value="1"/>
</dbReference>